<sequence length="912" mass="102131">MEADEPFDRIGKSKNVSSIDANFLSGVVEGFYGRPWTPEQRKDLFVKMGRWGMNAYLYAPKDDYKHRAYWREQYTVDEAEHLRALISAAKEHNILFIYALSPGLDIVYSSQKELAILKRKLDQVAEFGCEAFALLFDDILSEMSDGDKEVFQSFAHAQVSVTNEIFEHLGRKRFLFCPTQYSASRAVPDVPTSEYLRTIGSKLERSIDIMWTGPRVVSKEITGESLEELHQVFARYPVIWDNIHANDYDPKRLYLGPYCGRAPAVLRRLRGVLTNPNCEYECNFVGIHTLAQWTRCSGDVRDDCLGEIMEHFKVTEKKLQIVESRLETEGEEEELGNLPDCVYHPRRALRTAVREWTSEFSVQKAAPGLSLNIGVASANTVPVPIAGSVQVPVPSIAVPTQVALPPVNPVLPVANELTPVEVDVAQAAVVNTVVSVPMMNSLASSDEVLLAPLPPPPSLVPVCMPPSLPVHNGMEAKDEEMVDLNTTMKDGMTEDEVRLLVDAFYLPHEHGPLGIKFLSEFHWLKTNANLAMEARTWQALRDRGVHGAVKPEAQEWLERAENFGRMTERMNHLLRKIRSIPNKSLVHALYPYIWDMRGILSLLNAYIMWLGTIPLPENFINFVTGVHTWFAKGWKDAFTGGDQEPWVFRGGLTGDLQVRLIPVDSPNELFVYPVPDLPGTKIYSVRPYRSSDEVGVYNVCRLTCSDGHEMPEVFKEFPDVLPDKLIGGFLALCSEMCFVAESEDGEIVGFLAGAADYDAFRAKLESSWVPRLRQKYPRKIPQDVCARYSGGTESMPVDDDDKVNGVEEDLMLAPLEESLEQLHADDSCCAPNVPRPVLSLHPATVRAGVLSSVIDMSLPKKLVTCVMAALRSNGVFGSFAELAREDARQREFYLKLGFQEIRAPGLQVGSHD</sequence>
<organism evidence="9">
    <name type="scientific">Notodromas monacha</name>
    <dbReference type="NCBI Taxonomy" id="399045"/>
    <lineage>
        <taxon>Eukaryota</taxon>
        <taxon>Metazoa</taxon>
        <taxon>Ecdysozoa</taxon>
        <taxon>Arthropoda</taxon>
        <taxon>Crustacea</taxon>
        <taxon>Oligostraca</taxon>
        <taxon>Ostracoda</taxon>
        <taxon>Podocopa</taxon>
        <taxon>Podocopida</taxon>
        <taxon>Cypridocopina</taxon>
        <taxon>Cypridoidea</taxon>
        <taxon>Cyprididae</taxon>
        <taxon>Notodromas</taxon>
    </lineage>
</organism>
<name>A0A7R9BSQ1_9CRUS</name>
<accession>A0A7R9BSQ1</accession>
<dbReference type="OrthoDB" id="9975416at2759"/>
<evidence type="ECO:0000259" key="8">
    <source>
        <dbReference type="PROSITE" id="PS52009"/>
    </source>
</evidence>
<reference evidence="9" key="1">
    <citation type="submission" date="2020-11" db="EMBL/GenBank/DDBJ databases">
        <authorList>
            <person name="Tran Van P."/>
        </authorList>
    </citation>
    <scope>NUCLEOTIDE SEQUENCE</scope>
</reference>
<dbReference type="EMBL" id="CAJPEX010001562">
    <property type="protein sequence ID" value="CAG0919408.1"/>
    <property type="molecule type" value="Genomic_DNA"/>
</dbReference>
<protein>
    <recommendedName>
        <fullName evidence="6">protein O-GlcNAcase</fullName>
        <ecNumber evidence="6">3.2.1.169</ecNumber>
    </recommendedName>
    <alternativeName>
        <fullName evidence="3">Beta-N-acetylhexosaminidase</fullName>
    </alternativeName>
    <alternativeName>
        <fullName evidence="7">Beta-hexosaminidase</fullName>
    </alternativeName>
</protein>
<evidence type="ECO:0000256" key="5">
    <source>
        <dbReference type="ARBA" id="ARBA00052136"/>
    </source>
</evidence>
<dbReference type="Gene3D" id="3.40.630.30">
    <property type="match status" value="1"/>
</dbReference>
<evidence type="ECO:0000313" key="9">
    <source>
        <dbReference type="EMBL" id="CAD7279256.1"/>
    </source>
</evidence>
<dbReference type="FunFam" id="3.20.20.80:FF:000009">
    <property type="entry name" value="O-GlcNAcase BT_4395"/>
    <property type="match status" value="1"/>
</dbReference>
<feature type="domain" description="GH84" evidence="8">
    <location>
        <begin position="23"/>
        <end position="298"/>
    </location>
</feature>
<gene>
    <name evidence="9" type="ORF">NMOB1V02_LOCUS6933</name>
</gene>
<dbReference type="InterPro" id="IPR051822">
    <property type="entry name" value="Glycosyl_Hydrolase_84"/>
</dbReference>
<dbReference type="GO" id="GO:0016231">
    <property type="term" value="F:beta-N-acetylglucosaminidase activity"/>
    <property type="evidence" value="ECO:0007669"/>
    <property type="project" value="TreeGrafter"/>
</dbReference>
<dbReference type="InterPro" id="IPR011496">
    <property type="entry name" value="O-GlcNAcase_cat"/>
</dbReference>
<dbReference type="PANTHER" id="PTHR13170">
    <property type="entry name" value="O-GLCNACASE"/>
    <property type="match status" value="1"/>
</dbReference>
<dbReference type="AlphaFoldDB" id="A0A7R9BSQ1"/>
<dbReference type="PROSITE" id="PS52009">
    <property type="entry name" value="GH84"/>
    <property type="match status" value="1"/>
</dbReference>
<evidence type="ECO:0000256" key="3">
    <source>
        <dbReference type="ARBA" id="ARBA00030512"/>
    </source>
</evidence>
<evidence type="ECO:0000256" key="6">
    <source>
        <dbReference type="ARBA" id="ARBA00066938"/>
    </source>
</evidence>
<comment type="catalytic activity">
    <reaction evidence="5">
        <text>3-O-(N-acetyl-beta-D-glucosaminyl)-L-threonyl-[protein] + H2O = L-threonyl-[protein] + N-acetyl-D-glucosamine</text>
        <dbReference type="Rhea" id="RHEA:48892"/>
        <dbReference type="Rhea" id="RHEA-COMP:11060"/>
        <dbReference type="Rhea" id="RHEA-COMP:12252"/>
        <dbReference type="ChEBI" id="CHEBI:15377"/>
        <dbReference type="ChEBI" id="CHEBI:30013"/>
        <dbReference type="ChEBI" id="CHEBI:90840"/>
        <dbReference type="ChEBI" id="CHEBI:506227"/>
        <dbReference type="EC" id="3.2.1.169"/>
    </reaction>
</comment>
<comment type="catalytic activity">
    <reaction evidence="4">
        <text>3-O-(N-acetyl-beta-D-glucosaminyl)-L-seryl-[protein] + H2O = N-acetyl-D-glucosamine + L-seryl-[protein]</text>
        <dbReference type="Rhea" id="RHEA:48876"/>
        <dbReference type="Rhea" id="RHEA-COMP:9863"/>
        <dbReference type="Rhea" id="RHEA-COMP:12251"/>
        <dbReference type="ChEBI" id="CHEBI:15377"/>
        <dbReference type="ChEBI" id="CHEBI:29999"/>
        <dbReference type="ChEBI" id="CHEBI:90838"/>
        <dbReference type="ChEBI" id="CHEBI:506227"/>
        <dbReference type="EC" id="3.2.1.169"/>
    </reaction>
</comment>
<proteinExistence type="predicted"/>
<dbReference type="SUPFAM" id="SSF51445">
    <property type="entry name" value="(Trans)glycosidases"/>
    <property type="match status" value="1"/>
</dbReference>
<dbReference type="SUPFAM" id="SSF55729">
    <property type="entry name" value="Acyl-CoA N-acyltransferases (Nat)"/>
    <property type="match status" value="1"/>
</dbReference>
<keyword evidence="10" id="KW-1185">Reference proteome</keyword>
<evidence type="ECO:0000256" key="7">
    <source>
        <dbReference type="ARBA" id="ARBA00076634"/>
    </source>
</evidence>
<dbReference type="GO" id="GO:0009100">
    <property type="term" value="P:glycoprotein metabolic process"/>
    <property type="evidence" value="ECO:0007669"/>
    <property type="project" value="TreeGrafter"/>
</dbReference>
<dbReference type="EMBL" id="OA883599">
    <property type="protein sequence ID" value="CAD7279256.1"/>
    <property type="molecule type" value="Genomic_DNA"/>
</dbReference>
<keyword evidence="2" id="KW-0326">Glycosidase</keyword>
<dbReference type="InterPro" id="IPR016181">
    <property type="entry name" value="Acyl_CoA_acyltransferase"/>
</dbReference>
<dbReference type="GO" id="GO:0102571">
    <property type="term" value="F:[protein]-3-O-(N-acetyl-D-glucosaminyl)-L-serine/L-threonine O-N-acetyl-alpha-D-glucosaminase activity"/>
    <property type="evidence" value="ECO:0007669"/>
    <property type="project" value="UniProtKB-EC"/>
</dbReference>
<dbReference type="Gene3D" id="1.20.58.240">
    <property type="entry name" value="STAT, domain 1"/>
    <property type="match status" value="1"/>
</dbReference>
<dbReference type="Gene3D" id="3.20.20.80">
    <property type="entry name" value="Glycosidases"/>
    <property type="match status" value="1"/>
</dbReference>
<evidence type="ECO:0000256" key="1">
    <source>
        <dbReference type="ARBA" id="ARBA00022801"/>
    </source>
</evidence>
<evidence type="ECO:0000256" key="4">
    <source>
        <dbReference type="ARBA" id="ARBA00050933"/>
    </source>
</evidence>
<dbReference type="Proteomes" id="UP000678499">
    <property type="component" value="Unassembled WGS sequence"/>
</dbReference>
<keyword evidence="1" id="KW-0378">Hydrolase</keyword>
<evidence type="ECO:0000313" key="10">
    <source>
        <dbReference type="Proteomes" id="UP000678499"/>
    </source>
</evidence>
<evidence type="ECO:0000256" key="2">
    <source>
        <dbReference type="ARBA" id="ARBA00023295"/>
    </source>
</evidence>
<dbReference type="InterPro" id="IPR017853">
    <property type="entry name" value="GH"/>
</dbReference>
<dbReference type="EC" id="3.2.1.169" evidence="6"/>
<dbReference type="PANTHER" id="PTHR13170:SF16">
    <property type="entry name" value="PROTEIN O-GLCNACASE"/>
    <property type="match status" value="1"/>
</dbReference>
<dbReference type="Pfam" id="PF07555">
    <property type="entry name" value="NAGidase"/>
    <property type="match status" value="1"/>
</dbReference>